<accession>A0A401NPW5</accession>
<keyword evidence="2" id="KW-1185">Reference proteome</keyword>
<proteinExistence type="predicted"/>
<dbReference type="EMBL" id="BFAA01003948">
    <property type="protein sequence ID" value="GCB62879.1"/>
    <property type="molecule type" value="Genomic_DNA"/>
</dbReference>
<sequence>MVTLGIKVEVLKVFLAGQVLKVPEAEFQGNYCQRSSQTPEAEFHKNYCRRRSQRGLRFYRLITHMKS</sequence>
<dbReference type="AlphaFoldDB" id="A0A401NPW5"/>
<comment type="caution">
    <text evidence="1">The sequence shown here is derived from an EMBL/GenBank/DDBJ whole genome shotgun (WGS) entry which is preliminary data.</text>
</comment>
<name>A0A401NPW5_SCYTO</name>
<evidence type="ECO:0000313" key="1">
    <source>
        <dbReference type="EMBL" id="GCB62879.1"/>
    </source>
</evidence>
<gene>
    <name evidence="1" type="ORF">scyTo_0009593</name>
</gene>
<dbReference type="Proteomes" id="UP000288216">
    <property type="component" value="Unassembled WGS sequence"/>
</dbReference>
<organism evidence="1 2">
    <name type="scientific">Scyliorhinus torazame</name>
    <name type="common">Cloudy catshark</name>
    <name type="synonym">Catulus torazame</name>
    <dbReference type="NCBI Taxonomy" id="75743"/>
    <lineage>
        <taxon>Eukaryota</taxon>
        <taxon>Metazoa</taxon>
        <taxon>Chordata</taxon>
        <taxon>Craniata</taxon>
        <taxon>Vertebrata</taxon>
        <taxon>Chondrichthyes</taxon>
        <taxon>Elasmobranchii</taxon>
        <taxon>Galeomorphii</taxon>
        <taxon>Galeoidea</taxon>
        <taxon>Carcharhiniformes</taxon>
        <taxon>Scyliorhinidae</taxon>
        <taxon>Scyliorhinus</taxon>
    </lineage>
</organism>
<reference evidence="1 2" key="1">
    <citation type="journal article" date="2018" name="Nat. Ecol. Evol.">
        <title>Shark genomes provide insights into elasmobranch evolution and the origin of vertebrates.</title>
        <authorList>
            <person name="Hara Y"/>
            <person name="Yamaguchi K"/>
            <person name="Onimaru K"/>
            <person name="Kadota M"/>
            <person name="Koyanagi M"/>
            <person name="Keeley SD"/>
            <person name="Tatsumi K"/>
            <person name="Tanaka K"/>
            <person name="Motone F"/>
            <person name="Kageyama Y"/>
            <person name="Nozu R"/>
            <person name="Adachi N"/>
            <person name="Nishimura O"/>
            <person name="Nakagawa R"/>
            <person name="Tanegashima C"/>
            <person name="Kiyatake I"/>
            <person name="Matsumoto R"/>
            <person name="Murakumo K"/>
            <person name="Nishida K"/>
            <person name="Terakita A"/>
            <person name="Kuratani S"/>
            <person name="Sato K"/>
            <person name="Hyodo S Kuraku.S."/>
        </authorList>
    </citation>
    <scope>NUCLEOTIDE SEQUENCE [LARGE SCALE GENOMIC DNA]</scope>
</reference>
<evidence type="ECO:0000313" key="2">
    <source>
        <dbReference type="Proteomes" id="UP000288216"/>
    </source>
</evidence>
<protein>
    <submittedName>
        <fullName evidence="1">Uncharacterized protein</fullName>
    </submittedName>
</protein>